<organism evidence="1">
    <name type="scientific">Alicyclobacillus phage KKP_3916</name>
    <dbReference type="NCBI Taxonomy" id="3040651"/>
    <lineage>
        <taxon>Viruses</taxon>
        <taxon>Duplodnaviria</taxon>
        <taxon>Heunggongvirae</taxon>
        <taxon>Uroviricota</taxon>
        <taxon>Caudoviricetes</taxon>
    </lineage>
</organism>
<dbReference type="SUPFAM" id="SSF56300">
    <property type="entry name" value="Metallo-dependent phosphatases"/>
    <property type="match status" value="1"/>
</dbReference>
<evidence type="ECO:0000313" key="1">
    <source>
        <dbReference type="EMBL" id="WJJ55258.1"/>
    </source>
</evidence>
<accession>A0AAT9V7G3</accession>
<reference evidence="1" key="1">
    <citation type="submission" date="2023-04" db="EMBL/GenBank/DDBJ databases">
        <title>Characterization and genome study of newly isolated Alicyclobacillus-specific phaga.</title>
        <authorList>
            <person name="Shymialevich D."/>
            <person name="Wojcicki M."/>
            <person name="Srednicka P."/>
            <person name="Swider O."/>
        </authorList>
    </citation>
    <scope>NUCLEOTIDE SEQUENCE</scope>
</reference>
<gene>
    <name evidence="1" type="ORF">QB910_000014</name>
</gene>
<proteinExistence type="predicted"/>
<evidence type="ECO:0008006" key="2">
    <source>
        <dbReference type="Google" id="ProtNLM"/>
    </source>
</evidence>
<sequence length="405" mass="47197">MTATKTKNNLKRNPDEHILDYKYRICENRNELGLETWQEVRKLLNAECGENYSADTYRKQFEHWRQWNEHTQTKVGESEDWKAELEMKRNEVWKERKRLSDQRRELSKLLAHQARFEYIAEQIEEAIYEVAKTKPLLFVPPAKTFNPDTEAVVLLSDWHAGVFCNNYWNYFDNDVLERRVSRFLHESIKAANLHEARVLHIFSLGDLINGLIHVTSRILATEDAITQTMRVCEIMSQLVAEYSKHFDEIKLYFVNGNHDRTIANKNDALQVDSFTRFIPFYLVSRLSSFENVELVANTYDLNIASAEIAGSLCYGVHGDKDTVSNVVQNLTLMTAEKPDYIFMGHVHHHTEDEIHSTEIIVNSSLSGVDEYAKEVRKTSKPSQKLLIFNREVGRYATYNIRLDIA</sequence>
<dbReference type="Gene3D" id="3.60.21.10">
    <property type="match status" value="1"/>
</dbReference>
<name>A0AAT9V7G3_9CAUD</name>
<protein>
    <recommendedName>
        <fullName evidence="2">Calcineurin-like phosphoesterase domain-containing protein</fullName>
    </recommendedName>
</protein>
<dbReference type="InterPro" id="IPR029052">
    <property type="entry name" value="Metallo-depent_PP-like"/>
</dbReference>
<dbReference type="EMBL" id="OQ846916">
    <property type="protein sequence ID" value="WJJ55258.1"/>
    <property type="molecule type" value="Genomic_DNA"/>
</dbReference>